<feature type="region of interest" description="Disordered" evidence="1">
    <location>
        <begin position="260"/>
        <end position="287"/>
    </location>
</feature>
<sequence length="618" mass="66034">MAPIQDPNPTSNTFTLEILLTDHPPALLGLDTLSLSLPTAASTQRPARAQSQSPQSQSPQSSGAQLQLLGEAPQQQKSPLLGEVPAAPKSPPSVAPRPPPLIKITNIPTSQPHLLFASASLDTGIRSGFWIFVSQTKDGSGAGIRTVRFAWDGEKEVLQGCELLDGGDRDVRDVSDGEGEGKGKDKAKGQGGRRFGYGALMRLKSKAGGSTDSKDDDEGESEEWQLLTRFLTPEYLERIIPRHQSLQSIKPSASTSEGVQIWPISTLSSSNRNRNNSTSPTENNAEGDADLSLTQIELLNTFPPHTTGRERTQHVLDKSWYLSTQLSTGSLLAEFSFSFLTATILGTSSTIQHWKDILSLTLRCRSAVADQERYLYFVEILHLLKTQLAYLGLFGEQQRQRQQQKGEEEEETPLFDSETELASLGDLLFEFGRGLRESSVTTTTTTINSSSDTTTTTTPLNAVRQAYLSLAEASTSTSVSTASASASAKDESGRGRGSKTGSITATWNLAGALLATGSDHHKRDNNKTLQRRILRGVEGFGFGVGYSFLNGGGGGGGGGGWGGSEEDDDDEEEEEGPVVLDLEGLLSQNTDGDGDGSVDGDGDGGEDGYGPMTMDNGD</sequence>
<dbReference type="Proteomes" id="UP000664169">
    <property type="component" value="Unassembled WGS sequence"/>
</dbReference>
<organism evidence="3 4">
    <name type="scientific">Gomphillus americanus</name>
    <dbReference type="NCBI Taxonomy" id="1940652"/>
    <lineage>
        <taxon>Eukaryota</taxon>
        <taxon>Fungi</taxon>
        <taxon>Dikarya</taxon>
        <taxon>Ascomycota</taxon>
        <taxon>Pezizomycotina</taxon>
        <taxon>Lecanoromycetes</taxon>
        <taxon>OSLEUM clade</taxon>
        <taxon>Ostropomycetidae</taxon>
        <taxon>Ostropales</taxon>
        <taxon>Graphidaceae</taxon>
        <taxon>Gomphilloideae</taxon>
        <taxon>Gomphillus</taxon>
    </lineage>
</organism>
<dbReference type="InterPro" id="IPR033648">
    <property type="entry name" value="AAR2_C"/>
</dbReference>
<feature type="compositionally biased region" description="Basic and acidic residues" evidence="1">
    <location>
        <begin position="167"/>
        <end position="188"/>
    </location>
</feature>
<feature type="compositionally biased region" description="Low complexity" evidence="1">
    <location>
        <begin position="478"/>
        <end position="487"/>
    </location>
</feature>
<feature type="domain" description="AAR2 C-terminal" evidence="2">
    <location>
        <begin position="294"/>
        <end position="391"/>
    </location>
</feature>
<dbReference type="Gene3D" id="1.25.40.550">
    <property type="entry name" value="Aar2, C-terminal domain-like"/>
    <property type="match status" value="1"/>
</dbReference>
<evidence type="ECO:0000256" key="1">
    <source>
        <dbReference type="SAM" id="MobiDB-lite"/>
    </source>
</evidence>
<dbReference type="OrthoDB" id="201752at2759"/>
<comment type="caution">
    <text evidence="3">The sequence shown here is derived from an EMBL/GenBank/DDBJ whole genome shotgun (WGS) entry which is preliminary data.</text>
</comment>
<feature type="compositionally biased region" description="Acidic residues" evidence="1">
    <location>
        <begin position="564"/>
        <end position="576"/>
    </location>
</feature>
<dbReference type="PANTHER" id="PTHR12689:SF4">
    <property type="entry name" value="PROTEIN AAR2 HOMOLOG"/>
    <property type="match status" value="1"/>
</dbReference>
<dbReference type="CDD" id="cd13778">
    <property type="entry name" value="Aar2_C"/>
    <property type="match status" value="1"/>
</dbReference>
<feature type="compositionally biased region" description="Low complexity" evidence="1">
    <location>
        <begin position="265"/>
        <end position="284"/>
    </location>
</feature>
<reference evidence="3" key="1">
    <citation type="submission" date="2021-03" db="EMBL/GenBank/DDBJ databases">
        <authorList>
            <person name="Tagirdzhanova G."/>
        </authorList>
    </citation>
    <scope>NUCLEOTIDE SEQUENCE</scope>
</reference>
<feature type="region of interest" description="Disordered" evidence="1">
    <location>
        <begin position="40"/>
        <end position="65"/>
    </location>
</feature>
<feature type="region of interest" description="Disordered" evidence="1">
    <location>
        <begin position="167"/>
        <end position="193"/>
    </location>
</feature>
<proteinExistence type="predicted"/>
<evidence type="ECO:0000313" key="3">
    <source>
        <dbReference type="EMBL" id="CAF9915734.1"/>
    </source>
</evidence>
<evidence type="ECO:0000313" key="4">
    <source>
        <dbReference type="Proteomes" id="UP000664169"/>
    </source>
</evidence>
<dbReference type="Pfam" id="PF05282">
    <property type="entry name" value="AAR2"/>
    <property type="match status" value="1"/>
</dbReference>
<keyword evidence="4" id="KW-1185">Reference proteome</keyword>
<name>A0A8H3F2B3_9LECA</name>
<dbReference type="GO" id="GO:0000244">
    <property type="term" value="P:spliceosomal tri-snRNP complex assembly"/>
    <property type="evidence" value="ECO:0007669"/>
    <property type="project" value="TreeGrafter"/>
</dbReference>
<feature type="compositionally biased region" description="Low complexity" evidence="1">
    <location>
        <begin position="44"/>
        <end position="65"/>
    </location>
</feature>
<gene>
    <name evidence="3" type="ORF">GOMPHAMPRED_000838</name>
</gene>
<dbReference type="AlphaFoldDB" id="A0A8H3F2B3"/>
<dbReference type="PANTHER" id="PTHR12689">
    <property type="entry name" value="A1 CISTRON SPLICING FACTOR AAR2-RELATED"/>
    <property type="match status" value="1"/>
</dbReference>
<feature type="region of interest" description="Disordered" evidence="1">
    <location>
        <begin position="81"/>
        <end position="106"/>
    </location>
</feature>
<feature type="compositionally biased region" description="Acidic residues" evidence="1">
    <location>
        <begin position="592"/>
        <end position="606"/>
    </location>
</feature>
<protein>
    <recommendedName>
        <fullName evidence="2">AAR2 C-terminal domain-containing protein</fullName>
    </recommendedName>
</protein>
<accession>A0A8H3F2B3</accession>
<dbReference type="InterPro" id="IPR038514">
    <property type="entry name" value="AAR2_C_sf"/>
</dbReference>
<evidence type="ECO:0000259" key="2">
    <source>
        <dbReference type="Pfam" id="PF05282"/>
    </source>
</evidence>
<feature type="region of interest" description="Disordered" evidence="1">
    <location>
        <begin position="555"/>
        <end position="618"/>
    </location>
</feature>
<feature type="region of interest" description="Disordered" evidence="1">
    <location>
        <begin position="478"/>
        <end position="502"/>
    </location>
</feature>
<dbReference type="EMBL" id="CAJPDQ010000010">
    <property type="protein sequence ID" value="CAF9915734.1"/>
    <property type="molecule type" value="Genomic_DNA"/>
</dbReference>
<dbReference type="InterPro" id="IPR007946">
    <property type="entry name" value="AAR2"/>
</dbReference>
<feature type="compositionally biased region" description="Pro residues" evidence="1">
    <location>
        <begin position="88"/>
        <end position="101"/>
    </location>
</feature>